<dbReference type="InterPro" id="IPR001179">
    <property type="entry name" value="PPIase_FKBP_dom"/>
</dbReference>
<keyword evidence="3 4" id="KW-0413">Isomerase</keyword>
<keyword evidence="5" id="KW-0732">Signal</keyword>
<accession>A0A7H1C045</accession>
<sequence>MMKSFYTFSLALLIGGVSLPAAVSANQSYQTTEQGLQYKVIKASNGKKPSINDDVEIRFKSYNEKGESFEGTLNNVPVILPVRDMFPGLQQSLMLMPVGSVYEFNIPKHLGYQEEGSKAKKPVLYRIELLRINP</sequence>
<dbReference type="AlphaFoldDB" id="A0A7H1C045"/>
<keyword evidence="2 3" id="KW-0697">Rotamase</keyword>
<evidence type="ECO:0000256" key="5">
    <source>
        <dbReference type="SAM" id="SignalP"/>
    </source>
</evidence>
<dbReference type="InterPro" id="IPR046357">
    <property type="entry name" value="PPIase_dom_sf"/>
</dbReference>
<dbReference type="GO" id="GO:0003755">
    <property type="term" value="F:peptidyl-prolyl cis-trans isomerase activity"/>
    <property type="evidence" value="ECO:0007669"/>
    <property type="project" value="UniProtKB-UniRule"/>
</dbReference>
<comment type="similarity">
    <text evidence="4">Belongs to the FKBP-type PPIase family.</text>
</comment>
<evidence type="ECO:0000313" key="8">
    <source>
        <dbReference type="Proteomes" id="UP000576260"/>
    </source>
</evidence>
<dbReference type="Pfam" id="PF00254">
    <property type="entry name" value="FKBP_C"/>
    <property type="match status" value="1"/>
</dbReference>
<organism evidence="7 8">
    <name type="scientific">Mannheimia bovis</name>
    <dbReference type="NCBI Taxonomy" id="2770636"/>
    <lineage>
        <taxon>Bacteria</taxon>
        <taxon>Pseudomonadati</taxon>
        <taxon>Pseudomonadota</taxon>
        <taxon>Gammaproteobacteria</taxon>
        <taxon>Pasteurellales</taxon>
        <taxon>Pasteurellaceae</taxon>
        <taxon>Mannheimia</taxon>
    </lineage>
</organism>
<dbReference type="RefSeq" id="WP_188156007.1">
    <property type="nucleotide sequence ID" value="NZ_CP061280.1"/>
</dbReference>
<feature type="chain" id="PRO_5028874598" description="Peptidyl-prolyl cis-trans isomerase" evidence="5">
    <location>
        <begin position="22"/>
        <end position="134"/>
    </location>
</feature>
<dbReference type="Gene3D" id="3.10.50.40">
    <property type="match status" value="1"/>
</dbReference>
<keyword evidence="8" id="KW-1185">Reference proteome</keyword>
<evidence type="ECO:0000259" key="6">
    <source>
        <dbReference type="PROSITE" id="PS50059"/>
    </source>
</evidence>
<evidence type="ECO:0000256" key="1">
    <source>
        <dbReference type="ARBA" id="ARBA00000971"/>
    </source>
</evidence>
<evidence type="ECO:0000256" key="4">
    <source>
        <dbReference type="RuleBase" id="RU003915"/>
    </source>
</evidence>
<evidence type="ECO:0000313" key="7">
    <source>
        <dbReference type="EMBL" id="QNS14350.1"/>
    </source>
</evidence>
<protein>
    <recommendedName>
        <fullName evidence="4">Peptidyl-prolyl cis-trans isomerase</fullName>
        <ecNumber evidence="4">5.2.1.8</ecNumber>
    </recommendedName>
</protein>
<dbReference type="Proteomes" id="UP000576260">
    <property type="component" value="Chromosome"/>
</dbReference>
<reference evidence="7 8" key="1">
    <citation type="submission" date="2020-09" db="EMBL/GenBank/DDBJ databases">
        <title>Mannheimia bovis sp.nov., isolated from a cow.</title>
        <authorList>
            <person name="Li F."/>
        </authorList>
    </citation>
    <scope>NUCLEOTIDE SEQUENCE [LARGE SCALE GENOMIC DNA]</scope>
    <source>
        <strain evidence="7 8">ZY190616</strain>
    </source>
</reference>
<name>A0A7H1C045_9PAST</name>
<gene>
    <name evidence="7" type="ORF">ICJ55_06155</name>
</gene>
<dbReference type="SUPFAM" id="SSF54534">
    <property type="entry name" value="FKBP-like"/>
    <property type="match status" value="1"/>
</dbReference>
<dbReference type="KEGG" id="mbos:ICJ55_06155"/>
<evidence type="ECO:0000256" key="3">
    <source>
        <dbReference type="PROSITE-ProRule" id="PRU00277"/>
    </source>
</evidence>
<proteinExistence type="inferred from homology"/>
<dbReference type="PROSITE" id="PS50059">
    <property type="entry name" value="FKBP_PPIASE"/>
    <property type="match status" value="1"/>
</dbReference>
<dbReference type="EC" id="5.2.1.8" evidence="4"/>
<comment type="catalytic activity">
    <reaction evidence="1 3 4">
        <text>[protein]-peptidylproline (omega=180) = [protein]-peptidylproline (omega=0)</text>
        <dbReference type="Rhea" id="RHEA:16237"/>
        <dbReference type="Rhea" id="RHEA-COMP:10747"/>
        <dbReference type="Rhea" id="RHEA-COMP:10748"/>
        <dbReference type="ChEBI" id="CHEBI:83833"/>
        <dbReference type="ChEBI" id="CHEBI:83834"/>
        <dbReference type="EC" id="5.2.1.8"/>
    </reaction>
</comment>
<feature type="domain" description="PPIase FKBP-type" evidence="6">
    <location>
        <begin position="52"/>
        <end position="134"/>
    </location>
</feature>
<dbReference type="EMBL" id="CP061280">
    <property type="protein sequence ID" value="QNS14350.1"/>
    <property type="molecule type" value="Genomic_DNA"/>
</dbReference>
<evidence type="ECO:0000256" key="2">
    <source>
        <dbReference type="ARBA" id="ARBA00023110"/>
    </source>
</evidence>
<feature type="signal peptide" evidence="5">
    <location>
        <begin position="1"/>
        <end position="21"/>
    </location>
</feature>